<accession>A0ACB9S9N6</accession>
<name>A0ACB9S9N6_9MYRT</name>
<evidence type="ECO:0000313" key="2">
    <source>
        <dbReference type="Proteomes" id="UP001057402"/>
    </source>
</evidence>
<reference evidence="2" key="1">
    <citation type="journal article" date="2023" name="Front. Plant Sci.">
        <title>Chromosomal-level genome assembly of Melastoma candidum provides insights into trichome evolution.</title>
        <authorList>
            <person name="Zhong Y."/>
            <person name="Wu W."/>
            <person name="Sun C."/>
            <person name="Zou P."/>
            <person name="Liu Y."/>
            <person name="Dai S."/>
            <person name="Zhou R."/>
        </authorList>
    </citation>
    <scope>NUCLEOTIDE SEQUENCE [LARGE SCALE GENOMIC DNA]</scope>
</reference>
<protein>
    <submittedName>
        <fullName evidence="1">Uncharacterized protein</fullName>
    </submittedName>
</protein>
<evidence type="ECO:0000313" key="1">
    <source>
        <dbReference type="EMBL" id="KAI4388080.1"/>
    </source>
</evidence>
<comment type="caution">
    <text evidence="1">The sequence shown here is derived from an EMBL/GenBank/DDBJ whole genome shotgun (WGS) entry which is preliminary data.</text>
</comment>
<keyword evidence="2" id="KW-1185">Reference proteome</keyword>
<proteinExistence type="predicted"/>
<dbReference type="Proteomes" id="UP001057402">
    <property type="component" value="Chromosome 1"/>
</dbReference>
<gene>
    <name evidence="1" type="ORF">MLD38_000445</name>
</gene>
<organism evidence="1 2">
    <name type="scientific">Melastoma candidum</name>
    <dbReference type="NCBI Taxonomy" id="119954"/>
    <lineage>
        <taxon>Eukaryota</taxon>
        <taxon>Viridiplantae</taxon>
        <taxon>Streptophyta</taxon>
        <taxon>Embryophyta</taxon>
        <taxon>Tracheophyta</taxon>
        <taxon>Spermatophyta</taxon>
        <taxon>Magnoliopsida</taxon>
        <taxon>eudicotyledons</taxon>
        <taxon>Gunneridae</taxon>
        <taxon>Pentapetalae</taxon>
        <taxon>rosids</taxon>
        <taxon>malvids</taxon>
        <taxon>Myrtales</taxon>
        <taxon>Melastomataceae</taxon>
        <taxon>Melastomatoideae</taxon>
        <taxon>Melastomateae</taxon>
        <taxon>Melastoma</taxon>
    </lineage>
</organism>
<dbReference type="EMBL" id="CM042880">
    <property type="protein sequence ID" value="KAI4388080.1"/>
    <property type="molecule type" value="Genomic_DNA"/>
</dbReference>
<sequence length="172" mass="18327">MVLEEGEAIKENGVRAIEVEGVRHHGTSGRPGLTWAVVAGSRERTPKRGLLGSGRVWLDMLQAADVGKGGEAPSLADLPPVLGWCVGIVPLQDSCRAKKRCSEETAVVRVVHIREACKGVLYMLSLMCCGICTSCICSEMSQCGYKTSGSLLRSVGSQQVAGALLEMDQVIR</sequence>